<comment type="caution">
    <text evidence="10">The sequence shown here is derived from an EMBL/GenBank/DDBJ whole genome shotgun (WGS) entry which is preliminary data.</text>
</comment>
<dbReference type="PANTHER" id="PTHR12801">
    <property type="entry name" value="RNA EXONUCLEASE REXO1 / RECO3 FAMILY MEMBER-RELATED"/>
    <property type="match status" value="1"/>
</dbReference>
<dbReference type="RefSeq" id="XP_051040881.1">
    <property type="nucleotide sequence ID" value="XM_051184924.1"/>
</dbReference>
<evidence type="ECO:0000256" key="7">
    <source>
        <dbReference type="ARBA" id="ARBA00023242"/>
    </source>
</evidence>
<protein>
    <recommendedName>
        <fullName evidence="3">RNA exonuclease 4</fullName>
    </recommendedName>
</protein>
<organism evidence="10 11">
    <name type="scientific">Phodopus roborovskii</name>
    <name type="common">Roborovski's desert hamster</name>
    <name type="synonym">Cricetulus roborovskii</name>
    <dbReference type="NCBI Taxonomy" id="109678"/>
    <lineage>
        <taxon>Eukaryota</taxon>
        <taxon>Metazoa</taxon>
        <taxon>Chordata</taxon>
        <taxon>Craniata</taxon>
        <taxon>Vertebrata</taxon>
        <taxon>Euteleostomi</taxon>
        <taxon>Mammalia</taxon>
        <taxon>Eutheria</taxon>
        <taxon>Euarchontoglires</taxon>
        <taxon>Glires</taxon>
        <taxon>Rodentia</taxon>
        <taxon>Myomorpha</taxon>
        <taxon>Muroidea</taxon>
        <taxon>Cricetidae</taxon>
        <taxon>Cricetinae</taxon>
        <taxon>Phodopus</taxon>
    </lineage>
</organism>
<feature type="compositionally biased region" description="Basic and acidic residues" evidence="8">
    <location>
        <begin position="95"/>
        <end position="115"/>
    </location>
</feature>
<dbReference type="FunFam" id="3.30.420.10:FF:000007">
    <property type="entry name" value="Interferon-stimulated exonuclease gene 20"/>
    <property type="match status" value="1"/>
</dbReference>
<feature type="compositionally biased region" description="Basic and acidic residues" evidence="8">
    <location>
        <begin position="141"/>
        <end position="151"/>
    </location>
</feature>
<feature type="region of interest" description="Disordered" evidence="8">
    <location>
        <begin position="1"/>
        <end position="163"/>
    </location>
</feature>
<dbReference type="AlphaFoldDB" id="A0AAU9Z9J6"/>
<evidence type="ECO:0000256" key="3">
    <source>
        <dbReference type="ARBA" id="ARBA00016937"/>
    </source>
</evidence>
<comment type="similarity">
    <text evidence="2">Belongs to the REXO4 family.</text>
</comment>
<evidence type="ECO:0000256" key="8">
    <source>
        <dbReference type="SAM" id="MobiDB-lite"/>
    </source>
</evidence>
<dbReference type="InterPro" id="IPR012337">
    <property type="entry name" value="RNaseH-like_sf"/>
</dbReference>
<dbReference type="CDD" id="cd06144">
    <property type="entry name" value="REX4_like"/>
    <property type="match status" value="1"/>
</dbReference>
<evidence type="ECO:0000313" key="10">
    <source>
        <dbReference type="EMBL" id="CAH6788767.1"/>
    </source>
</evidence>
<feature type="domain" description="Exonuclease" evidence="9">
    <location>
        <begin position="231"/>
        <end position="392"/>
    </location>
</feature>
<dbReference type="SMART" id="SM00479">
    <property type="entry name" value="EXOIII"/>
    <property type="match status" value="1"/>
</dbReference>
<dbReference type="EMBL" id="CALSGD010001402">
    <property type="protein sequence ID" value="CAH6788767.1"/>
    <property type="molecule type" value="Genomic_DNA"/>
</dbReference>
<evidence type="ECO:0000256" key="5">
    <source>
        <dbReference type="ARBA" id="ARBA00022801"/>
    </source>
</evidence>
<feature type="compositionally biased region" description="Basic residues" evidence="8">
    <location>
        <begin position="17"/>
        <end position="31"/>
    </location>
</feature>
<dbReference type="GO" id="GO:0005730">
    <property type="term" value="C:nucleolus"/>
    <property type="evidence" value="ECO:0007669"/>
    <property type="project" value="UniProtKB-SubCell"/>
</dbReference>
<evidence type="ECO:0000256" key="4">
    <source>
        <dbReference type="ARBA" id="ARBA00022722"/>
    </source>
</evidence>
<accession>A0AAU9Z9J6</accession>
<dbReference type="GeneID" id="127222649"/>
<dbReference type="GO" id="GO:0008408">
    <property type="term" value="F:3'-5' exonuclease activity"/>
    <property type="evidence" value="ECO:0007669"/>
    <property type="project" value="InterPro"/>
</dbReference>
<keyword evidence="4" id="KW-0540">Nuclease</keyword>
<dbReference type="SUPFAM" id="SSF53098">
    <property type="entry name" value="Ribonuclease H-like"/>
    <property type="match status" value="1"/>
</dbReference>
<dbReference type="InterPro" id="IPR013520">
    <property type="entry name" value="Ribonucl_H"/>
</dbReference>
<dbReference type="InterPro" id="IPR037431">
    <property type="entry name" value="REX4_DEDDh_dom"/>
</dbReference>
<name>A0AAU9Z9J6_PHORO</name>
<evidence type="ECO:0000313" key="11">
    <source>
        <dbReference type="Proteomes" id="UP001152836"/>
    </source>
</evidence>
<proteinExistence type="inferred from homology"/>
<evidence type="ECO:0000259" key="9">
    <source>
        <dbReference type="SMART" id="SM00479"/>
    </source>
</evidence>
<reference evidence="10" key="1">
    <citation type="submission" date="2022-06" db="EMBL/GenBank/DDBJ databases">
        <authorList>
            <person name="Andreotti S."/>
            <person name="Wyler E."/>
        </authorList>
    </citation>
    <scope>NUCLEOTIDE SEQUENCE</scope>
</reference>
<dbReference type="GO" id="GO:0006364">
    <property type="term" value="P:rRNA processing"/>
    <property type="evidence" value="ECO:0007669"/>
    <property type="project" value="InterPro"/>
</dbReference>
<dbReference type="InterPro" id="IPR036397">
    <property type="entry name" value="RNaseH_sf"/>
</dbReference>
<keyword evidence="7" id="KW-0539">Nucleus</keyword>
<evidence type="ECO:0000256" key="2">
    <source>
        <dbReference type="ARBA" id="ARBA00010489"/>
    </source>
</evidence>
<dbReference type="GO" id="GO:0006308">
    <property type="term" value="P:DNA catabolic process"/>
    <property type="evidence" value="ECO:0007669"/>
    <property type="project" value="TreeGrafter"/>
</dbReference>
<dbReference type="Pfam" id="PF00929">
    <property type="entry name" value="RNase_T"/>
    <property type="match status" value="1"/>
</dbReference>
<comment type="subcellular location">
    <subcellularLocation>
        <location evidence="1">Nucleus</location>
        <location evidence="1">Nucleolus</location>
    </subcellularLocation>
</comment>
<dbReference type="Proteomes" id="UP001152836">
    <property type="component" value="Unassembled WGS sequence"/>
</dbReference>
<keyword evidence="6" id="KW-0269">Exonuclease</keyword>
<evidence type="ECO:0000256" key="1">
    <source>
        <dbReference type="ARBA" id="ARBA00004604"/>
    </source>
</evidence>
<keyword evidence="5" id="KW-0378">Hydrolase</keyword>
<dbReference type="InterPro" id="IPR047021">
    <property type="entry name" value="REXO1/3/4-like"/>
</dbReference>
<evidence type="ECO:0000256" key="6">
    <source>
        <dbReference type="ARBA" id="ARBA00022839"/>
    </source>
</evidence>
<dbReference type="GO" id="GO:0003676">
    <property type="term" value="F:nucleic acid binding"/>
    <property type="evidence" value="ECO:0007669"/>
    <property type="project" value="InterPro"/>
</dbReference>
<dbReference type="CTD" id="57109"/>
<dbReference type="KEGG" id="prob:127222649"/>
<sequence>MKAKDTALVSQPEPIKKLARKKAKKRLRKSKAQGGSVVPGSLPPAVAGRPPKAPENFSQNWKALQELLKQKSQAPEKPLVSQMDDKMHPQIIQQNKKETSDKSKGDGKRTEKDQTIRGSVTAPSKKDRKRSVPPTNSSGTEQKKDTKKRTYSDISSHQGDIKHKWKAKEAAVVMNQSSPTEEDIWFDDVDPDDIEAAIGPEAAMLVRKRLGQKSKKTISLVKEQAFDGLTKALALDCEMVGVGPKGEESIAARVSIVNQYGKCVYDKYVKPTEPVTDYRTAVSGIRPENLKQGEEFEVVKKEVAEMLKGRILVGHALHNDLKVLFLDHPKKKIRDTQKFKPFKSQVRSGRPSLKQLSEKILGIRVQQAEHCSVQDAQAAMRLYIMAKREWESITADRRPPATTTPNRCSEYA</sequence>
<dbReference type="Gene3D" id="3.30.420.10">
    <property type="entry name" value="Ribonuclease H-like superfamily/Ribonuclease H"/>
    <property type="match status" value="1"/>
</dbReference>
<keyword evidence="11" id="KW-1185">Reference proteome</keyword>
<gene>
    <name evidence="10" type="primary">Rexo4</name>
    <name evidence="10" type="ORF">PHOROB_LOCUS6425</name>
</gene>
<dbReference type="PANTHER" id="PTHR12801:SF158">
    <property type="entry name" value="RNA EXONUCLEASE 4"/>
    <property type="match status" value="1"/>
</dbReference>